<accession>A0ABM9AYB4</accession>
<protein>
    <recommendedName>
        <fullName evidence="4">NfeD-like C-terminal domain-containing protein</fullName>
    </recommendedName>
</protein>
<keyword evidence="1" id="KW-0472">Membrane</keyword>
<keyword evidence="1" id="KW-0812">Transmembrane</keyword>
<name>A0ABM9AYB4_9BACT</name>
<dbReference type="EMBL" id="CAKLPZ010000001">
    <property type="protein sequence ID" value="CAH0999638.1"/>
    <property type="molecule type" value="Genomic_DNA"/>
</dbReference>
<comment type="caution">
    <text evidence="2">The sequence shown here is derived from an EMBL/GenBank/DDBJ whole genome shotgun (WGS) entry which is preliminary data.</text>
</comment>
<organism evidence="2 3">
    <name type="scientific">Neolewinella maritima</name>
    <dbReference type="NCBI Taxonomy" id="1383882"/>
    <lineage>
        <taxon>Bacteria</taxon>
        <taxon>Pseudomonadati</taxon>
        <taxon>Bacteroidota</taxon>
        <taxon>Saprospiria</taxon>
        <taxon>Saprospirales</taxon>
        <taxon>Lewinellaceae</taxon>
        <taxon>Neolewinella</taxon>
    </lineage>
</organism>
<evidence type="ECO:0000313" key="3">
    <source>
        <dbReference type="Proteomes" id="UP000837803"/>
    </source>
</evidence>
<keyword evidence="1" id="KW-1133">Transmembrane helix</keyword>
<feature type="transmembrane region" description="Helical" evidence="1">
    <location>
        <begin position="7"/>
        <end position="28"/>
    </location>
</feature>
<dbReference type="Gene3D" id="2.40.50.140">
    <property type="entry name" value="Nucleic acid-binding proteins"/>
    <property type="match status" value="1"/>
</dbReference>
<gene>
    <name evidence="2" type="ORF">LEM8419_00938</name>
</gene>
<dbReference type="Proteomes" id="UP000837803">
    <property type="component" value="Unassembled WGS sequence"/>
</dbReference>
<evidence type="ECO:0008006" key="4">
    <source>
        <dbReference type="Google" id="ProtNLM"/>
    </source>
</evidence>
<evidence type="ECO:0000256" key="1">
    <source>
        <dbReference type="SAM" id="Phobius"/>
    </source>
</evidence>
<sequence>MILVLTYISIICGGLLVLLLLLGIIGGLELDFDLDLDSDTDAAGGMDVGVVKGGLTFLSIGSWTAKLILLSSTNPVLAVVSGVAAGAVAVYLMKWVVWTLLQQEENVNWTVDDALLQPGQVYLRIPATGEGIVRVSVRGGMREFKARSAAGEEIATGTPILVDELGVDGILLVSPQPTT</sequence>
<dbReference type="RefSeq" id="WP_238749839.1">
    <property type="nucleotide sequence ID" value="NZ_CAKLPZ010000001.1"/>
</dbReference>
<feature type="transmembrane region" description="Helical" evidence="1">
    <location>
        <begin position="76"/>
        <end position="98"/>
    </location>
</feature>
<proteinExistence type="predicted"/>
<dbReference type="InterPro" id="IPR012340">
    <property type="entry name" value="NA-bd_OB-fold"/>
</dbReference>
<keyword evidence="3" id="KW-1185">Reference proteome</keyword>
<evidence type="ECO:0000313" key="2">
    <source>
        <dbReference type="EMBL" id="CAH0999638.1"/>
    </source>
</evidence>
<reference evidence="2" key="1">
    <citation type="submission" date="2021-12" db="EMBL/GenBank/DDBJ databases">
        <authorList>
            <person name="Rodrigo-Torres L."/>
            <person name="Arahal R. D."/>
            <person name="Lucena T."/>
        </authorList>
    </citation>
    <scope>NUCLEOTIDE SEQUENCE</scope>
    <source>
        <strain evidence="2">CECT 8419</strain>
    </source>
</reference>